<dbReference type="EMBL" id="CAKOGP040001759">
    <property type="protein sequence ID" value="CAJ1950172.1"/>
    <property type="molecule type" value="Genomic_DNA"/>
</dbReference>
<keyword evidence="1" id="KW-0547">Nucleotide-binding</keyword>
<accession>A0AAD2FQY3</accession>
<evidence type="ECO:0000256" key="2">
    <source>
        <dbReference type="SAM" id="MobiDB-lite"/>
    </source>
</evidence>
<sequence>MCTATETANKTINNSSNNNNNNHKNTCEIESETESSETETEGSSMPIVEEPKGPFAEYASERVLRSLGGFQESVESAYRKSLPQDKLAAANQLSPDADSTLHATGIDWKDVSIENVLGEGGFSFIFKVKLEKKEFALKCLKAKAIANEDDLEFNAMDLYTESYLLSHLNHEHIIGIHGVMEGSLSDSYLKDGYFILLDIMDTTLFDALEVWREAATSSKSLKSKKAAISLRVQNVMNPVVEAMQYLHQHDIVLRDLKPENIGFDQQGQVKLFDFGLARHISVIGDGDVAGSICYMAPEVMLKESVNFSCDVYSFAIVLWELCTLQIPLSEFADLEEVERKVAKGNWRPSTTWIPSKTLRGLIKDCWNRDPKARPDFVSIEKTLQKCCNKENQASDGGGKLKQSLSRSGSFSELYLEVLKKSSRRTGR</sequence>
<dbReference type="GO" id="GO:0004706">
    <property type="term" value="F:JUN kinase kinase kinase activity"/>
    <property type="evidence" value="ECO:0007669"/>
    <property type="project" value="TreeGrafter"/>
</dbReference>
<evidence type="ECO:0000259" key="3">
    <source>
        <dbReference type="PROSITE" id="PS50011"/>
    </source>
</evidence>
<organism evidence="4 5">
    <name type="scientific">Cylindrotheca closterium</name>
    <dbReference type="NCBI Taxonomy" id="2856"/>
    <lineage>
        <taxon>Eukaryota</taxon>
        <taxon>Sar</taxon>
        <taxon>Stramenopiles</taxon>
        <taxon>Ochrophyta</taxon>
        <taxon>Bacillariophyta</taxon>
        <taxon>Bacillariophyceae</taxon>
        <taxon>Bacillariophycidae</taxon>
        <taxon>Bacillariales</taxon>
        <taxon>Bacillariaceae</taxon>
        <taxon>Cylindrotheca</taxon>
    </lineage>
</organism>
<reference evidence="4" key="1">
    <citation type="submission" date="2023-08" db="EMBL/GenBank/DDBJ databases">
        <authorList>
            <person name="Audoor S."/>
            <person name="Bilcke G."/>
        </authorList>
    </citation>
    <scope>NUCLEOTIDE SEQUENCE</scope>
</reference>
<feature type="compositionally biased region" description="Acidic residues" evidence="2">
    <location>
        <begin position="29"/>
        <end position="40"/>
    </location>
</feature>
<dbReference type="InterPro" id="IPR000719">
    <property type="entry name" value="Prot_kinase_dom"/>
</dbReference>
<evidence type="ECO:0000313" key="5">
    <source>
        <dbReference type="Proteomes" id="UP001295423"/>
    </source>
</evidence>
<dbReference type="PROSITE" id="PS50011">
    <property type="entry name" value="PROTEIN_KINASE_DOM"/>
    <property type="match status" value="1"/>
</dbReference>
<dbReference type="PANTHER" id="PTHR44329:SF6">
    <property type="entry name" value="RECEPTOR-INTERACTING SERINE_THREONINE-PROTEIN KINASE 1"/>
    <property type="match status" value="1"/>
</dbReference>
<dbReference type="InterPro" id="IPR017441">
    <property type="entry name" value="Protein_kinase_ATP_BS"/>
</dbReference>
<keyword evidence="1" id="KW-0067">ATP-binding</keyword>
<protein>
    <recommendedName>
        <fullName evidence="3">Protein kinase domain-containing protein</fullName>
    </recommendedName>
</protein>
<evidence type="ECO:0000256" key="1">
    <source>
        <dbReference type="PROSITE-ProRule" id="PRU10141"/>
    </source>
</evidence>
<dbReference type="Gene3D" id="1.10.510.10">
    <property type="entry name" value="Transferase(Phosphotransferase) domain 1"/>
    <property type="match status" value="1"/>
</dbReference>
<dbReference type="InterPro" id="IPR051681">
    <property type="entry name" value="Ser/Thr_Kinases-Pseudokinases"/>
</dbReference>
<dbReference type="SMART" id="SM00220">
    <property type="entry name" value="S_TKc"/>
    <property type="match status" value="1"/>
</dbReference>
<feature type="binding site" evidence="1">
    <location>
        <position position="138"/>
    </location>
    <ligand>
        <name>ATP</name>
        <dbReference type="ChEBI" id="CHEBI:30616"/>
    </ligand>
</feature>
<feature type="domain" description="Protein kinase" evidence="3">
    <location>
        <begin position="111"/>
        <end position="383"/>
    </location>
</feature>
<name>A0AAD2FQY3_9STRA</name>
<comment type="caution">
    <text evidence="4">The sequence shown here is derived from an EMBL/GenBank/DDBJ whole genome shotgun (WGS) entry which is preliminary data.</text>
</comment>
<dbReference type="GO" id="GO:0005524">
    <property type="term" value="F:ATP binding"/>
    <property type="evidence" value="ECO:0007669"/>
    <property type="project" value="UniProtKB-UniRule"/>
</dbReference>
<feature type="region of interest" description="Disordered" evidence="2">
    <location>
        <begin position="1"/>
        <end position="52"/>
    </location>
</feature>
<dbReference type="Pfam" id="PF00069">
    <property type="entry name" value="Pkinase"/>
    <property type="match status" value="1"/>
</dbReference>
<feature type="compositionally biased region" description="Low complexity" evidence="2">
    <location>
        <begin position="13"/>
        <end position="22"/>
    </location>
</feature>
<dbReference type="AlphaFoldDB" id="A0AAD2FQY3"/>
<gene>
    <name evidence="4" type="ORF">CYCCA115_LOCUS12458</name>
</gene>
<dbReference type="Gene3D" id="3.30.200.20">
    <property type="entry name" value="Phosphorylase Kinase, domain 1"/>
    <property type="match status" value="1"/>
</dbReference>
<dbReference type="Proteomes" id="UP001295423">
    <property type="component" value="Unassembled WGS sequence"/>
</dbReference>
<keyword evidence="5" id="KW-1185">Reference proteome</keyword>
<dbReference type="SUPFAM" id="SSF56112">
    <property type="entry name" value="Protein kinase-like (PK-like)"/>
    <property type="match status" value="1"/>
</dbReference>
<feature type="compositionally biased region" description="Polar residues" evidence="2">
    <location>
        <begin position="1"/>
        <end position="12"/>
    </location>
</feature>
<proteinExistence type="predicted"/>
<dbReference type="PROSITE" id="PS00107">
    <property type="entry name" value="PROTEIN_KINASE_ATP"/>
    <property type="match status" value="1"/>
</dbReference>
<dbReference type="InterPro" id="IPR011009">
    <property type="entry name" value="Kinase-like_dom_sf"/>
</dbReference>
<dbReference type="PANTHER" id="PTHR44329">
    <property type="entry name" value="SERINE/THREONINE-PROTEIN KINASE TNNI3K-RELATED"/>
    <property type="match status" value="1"/>
</dbReference>
<evidence type="ECO:0000313" key="4">
    <source>
        <dbReference type="EMBL" id="CAJ1950172.1"/>
    </source>
</evidence>